<reference evidence="1 2" key="1">
    <citation type="submission" date="2020-12" db="EMBL/GenBank/DDBJ databases">
        <title>FDA dAtabase for Regulatory Grade micrObial Sequences (FDA-ARGOS): Supporting development and validation of Infectious Disease Dx tests.</title>
        <authorList>
            <person name="Nelson B."/>
            <person name="Plummer A."/>
            <person name="Tallon L."/>
            <person name="Sadzewicz L."/>
            <person name="Zhao X."/>
            <person name="Boylan J."/>
            <person name="Ott S."/>
            <person name="Bowen H."/>
            <person name="Vavikolanu K."/>
            <person name="Mehta A."/>
            <person name="Aluvathingal J."/>
            <person name="Nadendla S."/>
            <person name="Myers T."/>
            <person name="Yan Y."/>
            <person name="Sichtig H."/>
        </authorList>
    </citation>
    <scope>NUCLEOTIDE SEQUENCE [LARGE SCALE GENOMIC DNA]</scope>
    <source>
        <strain evidence="1 2">FDAARGOS_899</strain>
    </source>
</reference>
<dbReference type="AlphaFoldDB" id="A0A7T2U0T8"/>
<dbReference type="Proteomes" id="UP000594943">
    <property type="component" value="Chromosome 1"/>
</dbReference>
<evidence type="ECO:0000313" key="2">
    <source>
        <dbReference type="Proteomes" id="UP000594943"/>
    </source>
</evidence>
<protein>
    <submittedName>
        <fullName evidence="1">Uncharacterized protein</fullName>
    </submittedName>
</protein>
<accession>A0A7T2U0T8</accession>
<organism evidence="1 2">
    <name type="scientific">Burkholderia humptydooensis</name>
    <dbReference type="NCBI Taxonomy" id="430531"/>
    <lineage>
        <taxon>Bacteria</taxon>
        <taxon>Pseudomonadati</taxon>
        <taxon>Pseudomonadota</taxon>
        <taxon>Betaproteobacteria</taxon>
        <taxon>Burkholderiales</taxon>
        <taxon>Burkholderiaceae</taxon>
        <taxon>Burkholderia</taxon>
        <taxon>pseudomallei group</taxon>
    </lineage>
</organism>
<name>A0A7T2U0T8_9BURK</name>
<proteinExistence type="predicted"/>
<dbReference type="EMBL" id="CP065686">
    <property type="protein sequence ID" value="QPS43383.1"/>
    <property type="molecule type" value="Genomic_DNA"/>
</dbReference>
<dbReference type="RefSeq" id="WP_144411916.1">
    <property type="nucleotide sequence ID" value="NZ_CP013380.1"/>
</dbReference>
<evidence type="ECO:0000313" key="1">
    <source>
        <dbReference type="EMBL" id="QPS43383.1"/>
    </source>
</evidence>
<gene>
    <name evidence="1" type="ORF">I6G56_17765</name>
</gene>
<sequence>MITRTAQSDFSPGQVFFPEPSLYLVANYEPRPDNPNWVNVLCERHDGGDAICAYLSPVDAMLDAIFASKQGKRYYAIPASGFVPTTFIDDNNGRLALDVHLGWPARNGQLIARRNGKPVSCASHHEMQVLPEHAHHIAFRLEQGTLAVLDELYMSAGLFAYRESFNTMMGWPETRRNRAVTAAVQKMGGLAPAESEYNQMALYDAEFEQWHFVSPAPLAKL</sequence>
<dbReference type="KEGG" id="bhg:I6G56_17765"/>